<comment type="caution">
    <text evidence="2">The sequence shown here is derived from an EMBL/GenBank/DDBJ whole genome shotgun (WGS) entry which is preliminary data.</text>
</comment>
<organism evidence="2 3">
    <name type="scientific">Stylophora pistillata</name>
    <name type="common">Smooth cauliflower coral</name>
    <dbReference type="NCBI Taxonomy" id="50429"/>
    <lineage>
        <taxon>Eukaryota</taxon>
        <taxon>Metazoa</taxon>
        <taxon>Cnidaria</taxon>
        <taxon>Anthozoa</taxon>
        <taxon>Hexacorallia</taxon>
        <taxon>Scleractinia</taxon>
        <taxon>Astrocoeniina</taxon>
        <taxon>Pocilloporidae</taxon>
        <taxon>Stylophora</taxon>
    </lineage>
</organism>
<accession>A0A2B4RUP3</accession>
<proteinExistence type="predicted"/>
<evidence type="ECO:0000313" key="2">
    <source>
        <dbReference type="EMBL" id="PFX19975.1"/>
    </source>
</evidence>
<dbReference type="InterPro" id="IPR037936">
    <property type="entry name" value="UNC5A-D"/>
</dbReference>
<dbReference type="Proteomes" id="UP000225706">
    <property type="component" value="Unassembled WGS sequence"/>
</dbReference>
<sequence>MEMKVPNGLTLNDEWTPRNLMLQAFPEAVLPDHLQEDELPLSPVYKFVSRAMKLDRLLEVWIPHGANIVLTGENWSVMLKEYENDSWLTVGKTSKSSKTQESENFVCKSNHVRFKTDHLSTFKLIGKIDTSKSTFVFKRMKVVAFCSETRVGEDLVVRVYCFDDCEWSFERMMRTEQKTGGRLMSPIESVSFSVTSGKDVDISVKNLAGWQMKKASPLKFSYESLRNSFNVIPRCDLVFQNCRKTLSTSIFVEMVLNHEPSGETTIYASASLKKRILGDPLVRALDPEKVEE</sequence>
<name>A0A2B4RUP3_STYPI</name>
<dbReference type="InterPro" id="IPR033772">
    <property type="entry name" value="UPA"/>
</dbReference>
<reference evidence="3" key="1">
    <citation type="journal article" date="2017" name="bioRxiv">
        <title>Comparative analysis of the genomes of Stylophora pistillata and Acropora digitifera provides evidence for extensive differences between species of corals.</title>
        <authorList>
            <person name="Voolstra C.R."/>
            <person name="Li Y."/>
            <person name="Liew Y.J."/>
            <person name="Baumgarten S."/>
            <person name="Zoccola D."/>
            <person name="Flot J.-F."/>
            <person name="Tambutte S."/>
            <person name="Allemand D."/>
            <person name="Aranda M."/>
        </authorList>
    </citation>
    <scope>NUCLEOTIDE SEQUENCE [LARGE SCALE GENOMIC DNA]</scope>
</reference>
<evidence type="ECO:0000313" key="3">
    <source>
        <dbReference type="Proteomes" id="UP000225706"/>
    </source>
</evidence>
<dbReference type="PANTHER" id="PTHR12582">
    <property type="entry name" value="NETRIN RECEPTOR UNC5"/>
    <property type="match status" value="1"/>
</dbReference>
<dbReference type="GO" id="GO:0016020">
    <property type="term" value="C:membrane"/>
    <property type="evidence" value="ECO:0007669"/>
    <property type="project" value="InterPro"/>
</dbReference>
<dbReference type="PANTHER" id="PTHR12582:SF47">
    <property type="entry name" value="NETRIN RECEPTOR UNC-5"/>
    <property type="match status" value="1"/>
</dbReference>
<dbReference type="OrthoDB" id="5977568at2759"/>
<dbReference type="EMBL" id="LSMT01000335">
    <property type="protein sequence ID" value="PFX19975.1"/>
    <property type="molecule type" value="Genomic_DNA"/>
</dbReference>
<protein>
    <recommendedName>
        <fullName evidence="1">UPA domain-containing protein</fullName>
    </recommendedName>
</protein>
<gene>
    <name evidence="2" type="ORF">AWC38_SpisGene15580</name>
</gene>
<dbReference type="AlphaFoldDB" id="A0A2B4RUP3"/>
<feature type="domain" description="UPA" evidence="1">
    <location>
        <begin position="137"/>
        <end position="215"/>
    </location>
</feature>
<keyword evidence="3" id="KW-1185">Reference proteome</keyword>
<dbReference type="Pfam" id="PF17217">
    <property type="entry name" value="UPA"/>
    <property type="match status" value="1"/>
</dbReference>
<dbReference type="GO" id="GO:0005042">
    <property type="term" value="F:netrin receptor activity"/>
    <property type="evidence" value="ECO:0007669"/>
    <property type="project" value="InterPro"/>
</dbReference>
<evidence type="ECO:0000259" key="1">
    <source>
        <dbReference type="Pfam" id="PF17217"/>
    </source>
</evidence>